<dbReference type="EMBL" id="JBHSQV010000183">
    <property type="protein sequence ID" value="MFC5988629.1"/>
    <property type="molecule type" value="Genomic_DNA"/>
</dbReference>
<sequence length="123" mass="14066">MKFPPWFREAIQKRLDNVSDLIENHSELSRIRENERKAFERLFAGMDIGRMPEFAGWEDCQHLKQAIMNEWLYLQGLKDGIQLASALSSHLHPFDEQGFANIDSRQPDARAADSGGPTHGSQN</sequence>
<proteinExistence type="predicted"/>
<keyword evidence="3" id="KW-1185">Reference proteome</keyword>
<accession>A0ABW1IUI6</accession>
<reference evidence="3" key="1">
    <citation type="journal article" date="2019" name="Int. J. Syst. Evol. Microbiol.">
        <title>The Global Catalogue of Microorganisms (GCM) 10K type strain sequencing project: providing services to taxonomists for standard genome sequencing and annotation.</title>
        <authorList>
            <consortium name="The Broad Institute Genomics Platform"/>
            <consortium name="The Broad Institute Genome Sequencing Center for Infectious Disease"/>
            <person name="Wu L."/>
            <person name="Ma J."/>
        </authorList>
    </citation>
    <scope>NUCLEOTIDE SEQUENCE [LARGE SCALE GENOMIC DNA]</scope>
    <source>
        <strain evidence="3">CCM 8749</strain>
    </source>
</reference>
<dbReference type="Proteomes" id="UP001596250">
    <property type="component" value="Unassembled WGS sequence"/>
</dbReference>
<gene>
    <name evidence="2" type="ORF">ACFPXP_19670</name>
</gene>
<comment type="caution">
    <text evidence="2">The sequence shown here is derived from an EMBL/GenBank/DDBJ whole genome shotgun (WGS) entry which is preliminary data.</text>
</comment>
<dbReference type="RefSeq" id="WP_127608047.1">
    <property type="nucleotide sequence ID" value="NZ_CBCSCT010000010.1"/>
</dbReference>
<protein>
    <submittedName>
        <fullName evidence="2">Uncharacterized protein</fullName>
    </submittedName>
</protein>
<name>A0ABW1IUI6_9BACL</name>
<feature type="region of interest" description="Disordered" evidence="1">
    <location>
        <begin position="98"/>
        <end position="123"/>
    </location>
</feature>
<evidence type="ECO:0000256" key="1">
    <source>
        <dbReference type="SAM" id="MobiDB-lite"/>
    </source>
</evidence>
<evidence type="ECO:0000313" key="2">
    <source>
        <dbReference type="EMBL" id="MFC5988629.1"/>
    </source>
</evidence>
<organism evidence="2 3">
    <name type="scientific">Marinicrinis lubricantis</name>
    <dbReference type="NCBI Taxonomy" id="2086470"/>
    <lineage>
        <taxon>Bacteria</taxon>
        <taxon>Bacillati</taxon>
        <taxon>Bacillota</taxon>
        <taxon>Bacilli</taxon>
        <taxon>Bacillales</taxon>
        <taxon>Paenibacillaceae</taxon>
    </lineage>
</organism>
<evidence type="ECO:0000313" key="3">
    <source>
        <dbReference type="Proteomes" id="UP001596250"/>
    </source>
</evidence>